<reference evidence="3 5" key="2">
    <citation type="journal article" date="2020" name="Microbiol. Resour. Announc.">
        <title>Complete genome sequence of Pseudomonas otitidis strain MrB4, isolated from Lake Biwa in Japan.</title>
        <authorList>
            <person name="Miyazaki K."/>
            <person name="Hase E."/>
            <person name="Maruya T."/>
        </authorList>
    </citation>
    <scope>NUCLEOTIDE SEQUENCE [LARGE SCALE GENOMIC DNA]</scope>
    <source>
        <strain evidence="3 5">MrB4</strain>
    </source>
</reference>
<reference evidence="4 7" key="3">
    <citation type="submission" date="2023-10" db="EMBL/GenBank/DDBJ databases">
        <title>Pseudomonas otitidis isolated from a paediatric patient with cystic fibrosis in Chile.</title>
        <authorList>
            <person name="Amsteins-Romero L."/>
            <person name="Opazo-Capurro A."/>
            <person name="Matus-Kohler M."/>
            <person name="Gonzalez-Rocha G."/>
        </authorList>
    </citation>
    <scope>NUCLEOTIDE SEQUENCE [LARGE SCALE GENOMIC DNA]</scope>
    <source>
        <strain evidence="4 7">P-714</strain>
    </source>
</reference>
<dbReference type="EMBL" id="AP022642">
    <property type="protein sequence ID" value="BCA29750.1"/>
    <property type="molecule type" value="Genomic_DNA"/>
</dbReference>
<reference evidence="2 6" key="1">
    <citation type="submission" date="2019-12" db="EMBL/GenBank/DDBJ databases">
        <title>complete genome sequences of Pseudomonas otitidis str. WP8-S17-CRE-03 isolated from wastewater treatment plant effluent.</title>
        <authorList>
            <person name="Sekizuka T."/>
            <person name="Itokawa K."/>
            <person name="Yatsu K."/>
            <person name="Inamine Y."/>
            <person name="Kuroda M."/>
        </authorList>
    </citation>
    <scope>NUCLEOTIDE SEQUENCE [LARGE SCALE GENOMIC DNA]</scope>
    <source>
        <strain evidence="2 6">WP8-S17-CRE-03</strain>
    </source>
</reference>
<sequence length="135" mass="15134">MDARRQVLEAADALVAAFARNDTEAYFAAFSEDATFIFHTTPGVLESRAAYRAVWDGWQRDGLRVLECRSSNRHLSLLGPVAIFTHDVATRLLLGGETVDSLERETIVFRQEQENAPWLACHEHLSAMPDHLPPT</sequence>
<name>A0A679GRA4_9GAMM</name>
<feature type="domain" description="SnoaL-like" evidence="1">
    <location>
        <begin position="7"/>
        <end position="129"/>
    </location>
</feature>
<dbReference type="InterPro" id="IPR037401">
    <property type="entry name" value="SnoaL-like"/>
</dbReference>
<evidence type="ECO:0000313" key="7">
    <source>
        <dbReference type="Proteomes" id="UP001273935"/>
    </source>
</evidence>
<evidence type="ECO:0000313" key="5">
    <source>
        <dbReference type="Proteomes" id="UP000501237"/>
    </source>
</evidence>
<dbReference type="Proteomes" id="UP000501237">
    <property type="component" value="Chromosome"/>
</dbReference>
<dbReference type="Proteomes" id="UP000515591">
    <property type="component" value="Chromosome"/>
</dbReference>
<dbReference type="SUPFAM" id="SSF54427">
    <property type="entry name" value="NTF2-like"/>
    <property type="match status" value="1"/>
</dbReference>
<dbReference type="Pfam" id="PF13474">
    <property type="entry name" value="SnoaL_3"/>
    <property type="match status" value="1"/>
</dbReference>
<dbReference type="GeneID" id="57398943"/>
<dbReference type="EMBL" id="JAWJUL010000053">
    <property type="protein sequence ID" value="MDV3440720.1"/>
    <property type="molecule type" value="Genomic_DNA"/>
</dbReference>
<dbReference type="AlphaFoldDB" id="A0A679GRA4"/>
<proteinExistence type="predicted"/>
<gene>
    <name evidence="3" type="ORF">PtoMrB4_37270</name>
    <name evidence="4" type="ORF">R0G64_14915</name>
    <name evidence="2" type="ORF">WP8S17C03_18840</name>
</gene>
<evidence type="ECO:0000313" key="2">
    <source>
        <dbReference type="EMBL" id="BBT15835.1"/>
    </source>
</evidence>
<organism evidence="3 5">
    <name type="scientific">Metapseudomonas otitidis</name>
    <dbReference type="NCBI Taxonomy" id="319939"/>
    <lineage>
        <taxon>Bacteria</taxon>
        <taxon>Pseudomonadati</taxon>
        <taxon>Pseudomonadota</taxon>
        <taxon>Gammaproteobacteria</taxon>
        <taxon>Pseudomonadales</taxon>
        <taxon>Pseudomonadaceae</taxon>
        <taxon>Metapseudomonas</taxon>
    </lineage>
</organism>
<dbReference type="InterPro" id="IPR032710">
    <property type="entry name" value="NTF2-like_dom_sf"/>
</dbReference>
<evidence type="ECO:0000313" key="6">
    <source>
        <dbReference type="Proteomes" id="UP000515591"/>
    </source>
</evidence>
<protein>
    <submittedName>
        <fullName evidence="4">Nuclear transport factor 2 family protein</fullName>
    </submittedName>
</protein>
<evidence type="ECO:0000259" key="1">
    <source>
        <dbReference type="Pfam" id="PF13474"/>
    </source>
</evidence>
<accession>A0A679GRA4</accession>
<dbReference type="Proteomes" id="UP001273935">
    <property type="component" value="Unassembled WGS sequence"/>
</dbReference>
<dbReference type="KEGG" id="poj:PtoMrB4_37270"/>
<evidence type="ECO:0000313" key="3">
    <source>
        <dbReference type="EMBL" id="BCA29750.1"/>
    </source>
</evidence>
<dbReference type="EMBL" id="AP022213">
    <property type="protein sequence ID" value="BBT15835.1"/>
    <property type="molecule type" value="Genomic_DNA"/>
</dbReference>
<keyword evidence="7" id="KW-1185">Reference proteome</keyword>
<dbReference type="Gene3D" id="3.10.450.50">
    <property type="match status" value="1"/>
</dbReference>
<dbReference type="RefSeq" id="WP_044408390.1">
    <property type="nucleotide sequence ID" value="NZ_AP022213.1"/>
</dbReference>
<evidence type="ECO:0000313" key="4">
    <source>
        <dbReference type="EMBL" id="MDV3440720.1"/>
    </source>
</evidence>